<dbReference type="EMBL" id="JAEHJZ010000489">
    <property type="protein sequence ID" value="MBJ7883265.1"/>
    <property type="molecule type" value="Genomic_DNA"/>
</dbReference>
<protein>
    <submittedName>
        <fullName evidence="1">Uncharacterized protein</fullName>
    </submittedName>
</protein>
<reference evidence="1 2" key="1">
    <citation type="submission" date="2020-09" db="EMBL/GenBank/DDBJ databases">
        <title>Draft genome of Gelidibacter salicanalis PAMC21136.</title>
        <authorList>
            <person name="Park H."/>
        </authorList>
    </citation>
    <scope>NUCLEOTIDE SEQUENCE [LARGE SCALE GENOMIC DNA]</scope>
    <source>
        <strain evidence="1 2">PAMC21136</strain>
    </source>
</reference>
<sequence length="76" mass="8141">LTKYAVSLETGNILKAVAVQRGQLKGKSQTDAGKAKLWVLTKELARGSIHPAQKYIATKLGDAGATFTNEKEVVTK</sequence>
<evidence type="ECO:0000313" key="1">
    <source>
        <dbReference type="EMBL" id="MBJ7883265.1"/>
    </source>
</evidence>
<evidence type="ECO:0000313" key="2">
    <source>
        <dbReference type="Proteomes" id="UP000662373"/>
    </source>
</evidence>
<dbReference type="AlphaFoldDB" id="A0A934NL28"/>
<comment type="caution">
    <text evidence="1">The sequence shown here is derived from an EMBL/GenBank/DDBJ whole genome shotgun (WGS) entry which is preliminary data.</text>
</comment>
<accession>A0A934NL28</accession>
<proteinExistence type="predicted"/>
<feature type="non-terminal residue" evidence="1">
    <location>
        <position position="1"/>
    </location>
</feature>
<dbReference type="Proteomes" id="UP000662373">
    <property type="component" value="Unassembled WGS sequence"/>
</dbReference>
<keyword evidence="2" id="KW-1185">Reference proteome</keyword>
<dbReference type="RefSeq" id="WP_199603880.1">
    <property type="nucleotide sequence ID" value="NZ_JAEHJZ010000489.1"/>
</dbReference>
<organism evidence="1 2">
    <name type="scientific">Gelidibacter salicanalis</name>
    <dbReference type="NCBI Taxonomy" id="291193"/>
    <lineage>
        <taxon>Bacteria</taxon>
        <taxon>Pseudomonadati</taxon>
        <taxon>Bacteroidota</taxon>
        <taxon>Flavobacteriia</taxon>
        <taxon>Flavobacteriales</taxon>
        <taxon>Flavobacteriaceae</taxon>
        <taxon>Gelidibacter</taxon>
    </lineage>
</organism>
<gene>
    <name evidence="1" type="ORF">JEM65_21860</name>
</gene>
<name>A0A934NL28_9FLAO</name>
<feature type="non-terminal residue" evidence="1">
    <location>
        <position position="76"/>
    </location>
</feature>